<reference evidence="1 2" key="1">
    <citation type="submission" date="2017-12" db="EMBL/GenBank/DDBJ databases">
        <authorList>
            <person name="Paulsen S."/>
            <person name="Gram L.K."/>
        </authorList>
    </citation>
    <scope>NUCLEOTIDE SEQUENCE [LARGE SCALE GENOMIC DNA]</scope>
    <source>
        <strain evidence="1 2">S1607</strain>
    </source>
</reference>
<proteinExistence type="predicted"/>
<evidence type="ECO:0000313" key="1">
    <source>
        <dbReference type="EMBL" id="TMN76549.1"/>
    </source>
</evidence>
<dbReference type="EMBL" id="PNEL01000029">
    <property type="protein sequence ID" value="TMN76549.1"/>
    <property type="molecule type" value="Genomic_DNA"/>
</dbReference>
<comment type="caution">
    <text evidence="1">The sequence shown here is derived from an EMBL/GenBank/DDBJ whole genome shotgun (WGS) entry which is preliminary data.</text>
</comment>
<organism evidence="1 2">
    <name type="scientific">Pseudoalteromonas piscicida</name>
    <dbReference type="NCBI Taxonomy" id="43662"/>
    <lineage>
        <taxon>Bacteria</taxon>
        <taxon>Pseudomonadati</taxon>
        <taxon>Pseudomonadota</taxon>
        <taxon>Gammaproteobacteria</taxon>
        <taxon>Alteromonadales</taxon>
        <taxon>Pseudoalteromonadaceae</taxon>
        <taxon>Pseudoalteromonas</taxon>
    </lineage>
</organism>
<name>A0AAQ2EUD9_PSEO7</name>
<dbReference type="AlphaFoldDB" id="A0AAQ2EUD9"/>
<protein>
    <submittedName>
        <fullName evidence="1">Uncharacterized protein</fullName>
    </submittedName>
</protein>
<sequence>MILYRDQRKESFSNKEYRAFYYYALKDELFVEAVTLHRDFKDRIFVVGASLPRDKLFVVAAILYRDKGKGSFSY</sequence>
<reference evidence="2" key="2">
    <citation type="submission" date="2019-06" db="EMBL/GenBank/DDBJ databases">
        <title>Co-occurence of chitin degradation, pigmentation and bioactivity in marine Pseudoalteromonas.</title>
        <authorList>
            <person name="Sonnenschein E.C."/>
            <person name="Bech P.K."/>
        </authorList>
    </citation>
    <scope>NUCLEOTIDE SEQUENCE [LARGE SCALE GENOMIC DNA]</scope>
    <source>
        <strain evidence="2">S1607</strain>
    </source>
</reference>
<dbReference type="Proteomes" id="UP000305423">
    <property type="component" value="Unassembled WGS sequence"/>
</dbReference>
<gene>
    <name evidence="1" type="ORF">CWB74_12345</name>
</gene>
<evidence type="ECO:0000313" key="2">
    <source>
        <dbReference type="Proteomes" id="UP000305423"/>
    </source>
</evidence>
<accession>A0AAQ2EUD9</accession>